<organism evidence="1 2">
    <name type="scientific">Candidatus Entotheonella gemina</name>
    <dbReference type="NCBI Taxonomy" id="1429439"/>
    <lineage>
        <taxon>Bacteria</taxon>
        <taxon>Pseudomonadati</taxon>
        <taxon>Nitrospinota/Tectimicrobiota group</taxon>
        <taxon>Candidatus Tectimicrobiota</taxon>
        <taxon>Candidatus Entotheonellia</taxon>
        <taxon>Candidatus Entotheonellales</taxon>
        <taxon>Candidatus Entotheonellaceae</taxon>
        <taxon>Candidatus Entotheonella</taxon>
    </lineage>
</organism>
<evidence type="ECO:0000313" key="1">
    <source>
        <dbReference type="EMBL" id="ETW96023.1"/>
    </source>
</evidence>
<dbReference type="HOGENOM" id="CLU_3181484_0_0_7"/>
<accession>W4LD62</accession>
<dbReference type="EMBL" id="AZHX01002242">
    <property type="protein sequence ID" value="ETW96023.1"/>
    <property type="molecule type" value="Genomic_DNA"/>
</dbReference>
<name>W4LD62_9BACT</name>
<keyword evidence="2" id="KW-1185">Reference proteome</keyword>
<proteinExistence type="predicted"/>
<evidence type="ECO:0000313" key="2">
    <source>
        <dbReference type="Proteomes" id="UP000019140"/>
    </source>
</evidence>
<protein>
    <submittedName>
        <fullName evidence="1">Uncharacterized protein</fullName>
    </submittedName>
</protein>
<dbReference type="Proteomes" id="UP000019140">
    <property type="component" value="Unassembled WGS sequence"/>
</dbReference>
<dbReference type="AlphaFoldDB" id="W4LD62"/>
<sequence length="46" mass="5092">MSMIHLIEGCSETVIACLISMQVYDAMGSKTVTSQATFRDQTGHLW</sequence>
<gene>
    <name evidence="1" type="ORF">ETSY2_47210</name>
</gene>
<comment type="caution">
    <text evidence="1">The sequence shown here is derived from an EMBL/GenBank/DDBJ whole genome shotgun (WGS) entry which is preliminary data.</text>
</comment>
<reference evidence="1 2" key="1">
    <citation type="journal article" date="2014" name="Nature">
        <title>An environmental bacterial taxon with a large and distinct metabolic repertoire.</title>
        <authorList>
            <person name="Wilson M.C."/>
            <person name="Mori T."/>
            <person name="Ruckert C."/>
            <person name="Uria A.R."/>
            <person name="Helf M.J."/>
            <person name="Takada K."/>
            <person name="Gernert C."/>
            <person name="Steffens U.A."/>
            <person name="Heycke N."/>
            <person name="Schmitt S."/>
            <person name="Rinke C."/>
            <person name="Helfrich E.J."/>
            <person name="Brachmann A.O."/>
            <person name="Gurgui C."/>
            <person name="Wakimoto T."/>
            <person name="Kracht M."/>
            <person name="Crusemann M."/>
            <person name="Hentschel U."/>
            <person name="Abe I."/>
            <person name="Matsunaga S."/>
            <person name="Kalinowski J."/>
            <person name="Takeyama H."/>
            <person name="Piel J."/>
        </authorList>
    </citation>
    <scope>NUCLEOTIDE SEQUENCE [LARGE SCALE GENOMIC DNA]</scope>
    <source>
        <strain evidence="2">TSY2</strain>
    </source>
</reference>